<evidence type="ECO:0000256" key="1">
    <source>
        <dbReference type="SAM" id="MobiDB-lite"/>
    </source>
</evidence>
<accession>S9TGE1</accession>
<protein>
    <submittedName>
        <fullName evidence="2">Uncharacterized protein</fullName>
    </submittedName>
</protein>
<proteinExistence type="predicted"/>
<gene>
    <name evidence="2" type="ORF">STCU_11618</name>
</gene>
<comment type="caution">
    <text evidence="2">The sequence shown here is derived from an EMBL/GenBank/DDBJ whole genome shotgun (WGS) entry which is preliminary data.</text>
</comment>
<dbReference type="Proteomes" id="UP000015354">
    <property type="component" value="Unassembled WGS sequence"/>
</dbReference>
<evidence type="ECO:0000313" key="3">
    <source>
        <dbReference type="Proteomes" id="UP000015354"/>
    </source>
</evidence>
<dbReference type="EMBL" id="ATMH01011605">
    <property type="protein sequence ID" value="EPY15994.1"/>
    <property type="molecule type" value="Genomic_DNA"/>
</dbReference>
<reference evidence="2 3" key="1">
    <citation type="journal article" date="2013" name="PLoS ONE">
        <title>Predicting the Proteins of Angomonas deanei, Strigomonas culicis and Their Respective Endosymbionts Reveals New Aspects of the Trypanosomatidae Family.</title>
        <authorList>
            <person name="Motta M.C."/>
            <person name="Martins A.C."/>
            <person name="de Souza S.S."/>
            <person name="Catta-Preta C.M."/>
            <person name="Silva R."/>
            <person name="Klein C.C."/>
            <person name="de Almeida L.G."/>
            <person name="de Lima Cunha O."/>
            <person name="Ciapina L.P."/>
            <person name="Brocchi M."/>
            <person name="Colabardini A.C."/>
            <person name="de Araujo Lima B."/>
            <person name="Machado C.R."/>
            <person name="de Almeida Soares C.M."/>
            <person name="Probst C.M."/>
            <person name="de Menezes C.B."/>
            <person name="Thompson C.E."/>
            <person name="Bartholomeu D.C."/>
            <person name="Gradia D.F."/>
            <person name="Pavoni D.P."/>
            <person name="Grisard E.C."/>
            <person name="Fantinatti-Garboggini F."/>
            <person name="Marchini F.K."/>
            <person name="Rodrigues-Luiz G.F."/>
            <person name="Wagner G."/>
            <person name="Goldman G.H."/>
            <person name="Fietto J.L."/>
            <person name="Elias M.C."/>
            <person name="Goldman M.H."/>
            <person name="Sagot M.F."/>
            <person name="Pereira M."/>
            <person name="Stoco P.H."/>
            <person name="de Mendonca-Neto R.P."/>
            <person name="Teixeira S.M."/>
            <person name="Maciel T.E."/>
            <person name="de Oliveira Mendes T.A."/>
            <person name="Urmenyi T.P."/>
            <person name="de Souza W."/>
            <person name="Schenkman S."/>
            <person name="de Vasconcelos A.T."/>
        </authorList>
    </citation>
    <scope>NUCLEOTIDE SEQUENCE [LARGE SCALE GENOMIC DNA]</scope>
</reference>
<sequence length="74" mass="8481">MMASNAADRFADMHRRMLADMQTSLFGMHTGLGDPLVSPSPFHNQRNRNDRNGFPVSPAEMMMRQMQDQFFGVF</sequence>
<dbReference type="AlphaFoldDB" id="S9TGE1"/>
<evidence type="ECO:0000313" key="2">
    <source>
        <dbReference type="EMBL" id="EPY15994.1"/>
    </source>
</evidence>
<name>S9TGE1_9TRYP</name>
<organism evidence="2 3">
    <name type="scientific">Strigomonas culicis</name>
    <dbReference type="NCBI Taxonomy" id="28005"/>
    <lineage>
        <taxon>Eukaryota</taxon>
        <taxon>Discoba</taxon>
        <taxon>Euglenozoa</taxon>
        <taxon>Kinetoplastea</taxon>
        <taxon>Metakinetoplastina</taxon>
        <taxon>Trypanosomatida</taxon>
        <taxon>Trypanosomatidae</taxon>
        <taxon>Strigomonadinae</taxon>
        <taxon>Strigomonas</taxon>
    </lineage>
</organism>
<keyword evidence="3" id="KW-1185">Reference proteome</keyword>
<feature type="region of interest" description="Disordered" evidence="1">
    <location>
        <begin position="36"/>
        <end position="56"/>
    </location>
</feature>